<proteinExistence type="predicted"/>
<reference evidence="1 2" key="1">
    <citation type="submission" date="2018-08" db="EMBL/GenBank/DDBJ databases">
        <title>Proposal of Muricauda 72 sp.nov. and Muricauda NH166 sp.nov., isolated from seawater.</title>
        <authorList>
            <person name="Cheng H."/>
            <person name="Wu Y.-H."/>
            <person name="Guo L.-L."/>
            <person name="Xu X.-W."/>
        </authorList>
    </citation>
    <scope>NUCLEOTIDE SEQUENCE [LARGE SCALE GENOMIC DNA]</scope>
    <source>
        <strain evidence="1 2">KCTC 22173</strain>
    </source>
</reference>
<keyword evidence="2" id="KW-1185">Reference proteome</keyword>
<organism evidence="1 2">
    <name type="scientific">Flagellimonas lutimaris</name>
    <dbReference type="NCBI Taxonomy" id="475082"/>
    <lineage>
        <taxon>Bacteria</taxon>
        <taxon>Pseudomonadati</taxon>
        <taxon>Bacteroidota</taxon>
        <taxon>Flavobacteriia</taxon>
        <taxon>Flavobacteriales</taxon>
        <taxon>Flavobacteriaceae</taxon>
        <taxon>Flagellimonas</taxon>
    </lineage>
</organism>
<evidence type="ECO:0000313" key="2">
    <source>
        <dbReference type="Proteomes" id="UP000266067"/>
    </source>
</evidence>
<dbReference type="EMBL" id="QXFH01000041">
    <property type="protein sequence ID" value="RIV37126.1"/>
    <property type="molecule type" value="Genomic_DNA"/>
</dbReference>
<protein>
    <submittedName>
        <fullName evidence="1">Uncharacterized protein</fullName>
    </submittedName>
</protein>
<dbReference type="Proteomes" id="UP000266067">
    <property type="component" value="Unassembled WGS sequence"/>
</dbReference>
<name>A0A3A1NAZ3_9FLAO</name>
<gene>
    <name evidence="1" type="ORF">D2V08_01400</name>
</gene>
<evidence type="ECO:0000313" key="1">
    <source>
        <dbReference type="EMBL" id="RIV37126.1"/>
    </source>
</evidence>
<comment type="caution">
    <text evidence="1">The sequence shown here is derived from an EMBL/GenBank/DDBJ whole genome shotgun (WGS) entry which is preliminary data.</text>
</comment>
<sequence length="156" mass="18049">MAVVTNLRKTEFTYNPEVIFQSEFDSDLLEFNGIGIGQDLSLLPTESVSEFYDKEDKSQNTDIKNGWILTKNGIQYVLKNGIVKMIRVKENGITKLNGFDKDYVEKLIGKPNRISNDSITWVWDNVVYAKVHHYKKRKIKIHFSTENGKVCELEIE</sequence>
<dbReference type="AlphaFoldDB" id="A0A3A1NAZ3"/>
<accession>A0A3A1NAZ3</accession>